<dbReference type="AlphaFoldDB" id="A0A7J6G7R2"/>
<dbReference type="Proteomes" id="UP000583929">
    <property type="component" value="Unassembled WGS sequence"/>
</dbReference>
<sequence length="218" mass="24847">MASSSKEDHALTKRWADICLEDEEEHEVSLADDCDEEEELNFDDRWCLVGRMLSGKVSDFQIFQNIIADLWKPGRGIFIKILEQNRFLFQFYHEIDIKRVIDGSPWTYDRKQLLIERLKPGGNPKTIAINTLDMWSFLTASPWLRSGKGGHDPAKQSTSASPSVNVPTDFRGTNSDNCDPHDSQPRSRLNSVSRDYGNQQSTLKEHVVLVNDNSASFN</sequence>
<evidence type="ECO:0000259" key="2">
    <source>
        <dbReference type="Pfam" id="PF14111"/>
    </source>
</evidence>
<feature type="domain" description="DUF4283" evidence="2">
    <location>
        <begin position="45"/>
        <end position="124"/>
    </location>
</feature>
<feature type="region of interest" description="Disordered" evidence="1">
    <location>
        <begin position="147"/>
        <end position="207"/>
    </location>
</feature>
<dbReference type="InterPro" id="IPR025558">
    <property type="entry name" value="DUF4283"/>
</dbReference>
<protein>
    <recommendedName>
        <fullName evidence="2">DUF4283 domain-containing protein</fullName>
    </recommendedName>
</protein>
<proteinExistence type="predicted"/>
<feature type="compositionally biased region" description="Polar residues" evidence="1">
    <location>
        <begin position="186"/>
        <end position="202"/>
    </location>
</feature>
<dbReference type="PANTHER" id="PTHR31286">
    <property type="entry name" value="GLYCINE-RICH CELL WALL STRUCTURAL PROTEIN 1.8-LIKE"/>
    <property type="match status" value="1"/>
</dbReference>
<reference evidence="3 4" key="1">
    <citation type="journal article" date="2020" name="bioRxiv">
        <title>Sequence and annotation of 42 cannabis genomes reveals extensive copy number variation in cannabinoid synthesis and pathogen resistance genes.</title>
        <authorList>
            <person name="Mckernan K.J."/>
            <person name="Helbert Y."/>
            <person name="Kane L.T."/>
            <person name="Ebling H."/>
            <person name="Zhang L."/>
            <person name="Liu B."/>
            <person name="Eaton Z."/>
            <person name="Mclaughlin S."/>
            <person name="Kingan S."/>
            <person name="Baybayan P."/>
            <person name="Concepcion G."/>
            <person name="Jordan M."/>
            <person name="Riva A."/>
            <person name="Barbazuk W."/>
            <person name="Harkins T."/>
        </authorList>
    </citation>
    <scope>NUCLEOTIDE SEQUENCE [LARGE SCALE GENOMIC DNA]</scope>
    <source>
        <strain evidence="4">cv. Jamaican Lion 4</strain>
        <tissue evidence="3">Leaf</tissue>
    </source>
</reference>
<gene>
    <name evidence="3" type="ORF">G4B88_008368</name>
</gene>
<keyword evidence="4" id="KW-1185">Reference proteome</keyword>
<dbReference type="PANTHER" id="PTHR31286:SF153">
    <property type="entry name" value="DUF4283 DOMAIN PROTEIN"/>
    <property type="match status" value="1"/>
</dbReference>
<comment type="caution">
    <text evidence="3">The sequence shown here is derived from an EMBL/GenBank/DDBJ whole genome shotgun (WGS) entry which is preliminary data.</text>
</comment>
<evidence type="ECO:0000313" key="3">
    <source>
        <dbReference type="EMBL" id="KAF4378898.1"/>
    </source>
</evidence>
<evidence type="ECO:0000256" key="1">
    <source>
        <dbReference type="SAM" id="MobiDB-lite"/>
    </source>
</evidence>
<accession>A0A7J6G7R2</accession>
<dbReference type="EMBL" id="JAATIQ010000131">
    <property type="protein sequence ID" value="KAF4378898.1"/>
    <property type="molecule type" value="Genomic_DNA"/>
</dbReference>
<dbReference type="Pfam" id="PF14111">
    <property type="entry name" value="DUF4283"/>
    <property type="match status" value="1"/>
</dbReference>
<dbReference type="InterPro" id="IPR040256">
    <property type="entry name" value="At4g02000-like"/>
</dbReference>
<organism evidence="3 4">
    <name type="scientific">Cannabis sativa</name>
    <name type="common">Hemp</name>
    <name type="synonym">Marijuana</name>
    <dbReference type="NCBI Taxonomy" id="3483"/>
    <lineage>
        <taxon>Eukaryota</taxon>
        <taxon>Viridiplantae</taxon>
        <taxon>Streptophyta</taxon>
        <taxon>Embryophyta</taxon>
        <taxon>Tracheophyta</taxon>
        <taxon>Spermatophyta</taxon>
        <taxon>Magnoliopsida</taxon>
        <taxon>eudicotyledons</taxon>
        <taxon>Gunneridae</taxon>
        <taxon>Pentapetalae</taxon>
        <taxon>rosids</taxon>
        <taxon>fabids</taxon>
        <taxon>Rosales</taxon>
        <taxon>Cannabaceae</taxon>
        <taxon>Cannabis</taxon>
    </lineage>
</organism>
<name>A0A7J6G7R2_CANSA</name>
<evidence type="ECO:0000313" key="4">
    <source>
        <dbReference type="Proteomes" id="UP000583929"/>
    </source>
</evidence>
<feature type="compositionally biased region" description="Polar residues" evidence="1">
    <location>
        <begin position="155"/>
        <end position="177"/>
    </location>
</feature>